<name>A0A227KS55_9BURK</name>
<gene>
    <name evidence="1" type="ORF">ADH67_03060</name>
</gene>
<dbReference type="RefSeq" id="WP_066591510.1">
    <property type="nucleotide sequence ID" value="NZ_CAJTBZ010000009.1"/>
</dbReference>
<proteinExistence type="predicted"/>
<reference evidence="2" key="1">
    <citation type="submission" date="2017-05" db="EMBL/GenBank/DDBJ databases">
        <title>Improved OligoMM genomes.</title>
        <authorList>
            <person name="Garzetti D."/>
        </authorList>
    </citation>
    <scope>NUCLEOTIDE SEQUENCE [LARGE SCALE GENOMIC DNA]</scope>
    <source>
        <strain evidence="2">YL45</strain>
    </source>
</reference>
<evidence type="ECO:0000313" key="2">
    <source>
        <dbReference type="Proteomes" id="UP000214610"/>
    </source>
</evidence>
<evidence type="ECO:0000313" key="1">
    <source>
        <dbReference type="EMBL" id="OXE51288.1"/>
    </source>
</evidence>
<dbReference type="GeneID" id="78363493"/>
<dbReference type="AlphaFoldDB" id="A0A227KS55"/>
<keyword evidence="2" id="KW-1185">Reference proteome</keyword>
<organism evidence="1 2">
    <name type="scientific">Turicimonas muris</name>
    <dbReference type="NCBI Taxonomy" id="1796652"/>
    <lineage>
        <taxon>Bacteria</taxon>
        <taxon>Pseudomonadati</taxon>
        <taxon>Pseudomonadota</taxon>
        <taxon>Betaproteobacteria</taxon>
        <taxon>Burkholderiales</taxon>
        <taxon>Sutterellaceae</taxon>
        <taxon>Turicimonas</taxon>
    </lineage>
</organism>
<sequence length="65" mass="7222">MGNSYNSDPWNASEVSSSLYQKIYGLKDGVEGNLEVADIYTPHGFEARINGSKGDKKILIPKMRM</sequence>
<dbReference type="Proteomes" id="UP000214610">
    <property type="component" value="Unassembled WGS sequence"/>
</dbReference>
<accession>A0A227KS55</accession>
<dbReference type="EMBL" id="NHMP01000001">
    <property type="protein sequence ID" value="OXE51288.1"/>
    <property type="molecule type" value="Genomic_DNA"/>
</dbReference>
<comment type="caution">
    <text evidence="1">The sequence shown here is derived from an EMBL/GenBank/DDBJ whole genome shotgun (WGS) entry which is preliminary data.</text>
</comment>
<protein>
    <submittedName>
        <fullName evidence="1">Uncharacterized protein</fullName>
    </submittedName>
</protein>